<evidence type="ECO:0000256" key="1">
    <source>
        <dbReference type="SAM" id="Phobius"/>
    </source>
</evidence>
<evidence type="ECO:0000313" key="3">
    <source>
        <dbReference type="Proteomes" id="UP000261931"/>
    </source>
</evidence>
<keyword evidence="1" id="KW-1133">Transmembrane helix</keyword>
<dbReference type="EMBL" id="QVLS01000006">
    <property type="protein sequence ID" value="RFP78830.1"/>
    <property type="molecule type" value="Genomic_DNA"/>
</dbReference>
<dbReference type="Proteomes" id="UP000261931">
    <property type="component" value="Unassembled WGS sequence"/>
</dbReference>
<feature type="transmembrane region" description="Helical" evidence="1">
    <location>
        <begin position="100"/>
        <end position="124"/>
    </location>
</feature>
<reference evidence="2 3" key="1">
    <citation type="submission" date="2018-08" db="EMBL/GenBank/DDBJ databases">
        <title>Hydrogenophaga sp. LA-38 isolated from sludge.</title>
        <authorList>
            <person name="Im W.-T."/>
        </authorList>
    </citation>
    <scope>NUCLEOTIDE SEQUENCE [LARGE SCALE GENOMIC DNA]</scope>
    <source>
        <strain evidence="2 3">LA-38</strain>
    </source>
</reference>
<organism evidence="2 3">
    <name type="scientific">Hydrogenophaga borbori</name>
    <dbReference type="NCBI Taxonomy" id="2294117"/>
    <lineage>
        <taxon>Bacteria</taxon>
        <taxon>Pseudomonadati</taxon>
        <taxon>Pseudomonadota</taxon>
        <taxon>Betaproteobacteria</taxon>
        <taxon>Burkholderiales</taxon>
        <taxon>Comamonadaceae</taxon>
        <taxon>Hydrogenophaga</taxon>
    </lineage>
</organism>
<sequence length="209" mass="22947">MLLHLMGNAIHRAYFFEWGIDTGPFPKSGEWLVIMGYYGVSNALGMAMLAMLKHWYVVALSGVGLALYLRLLNSSWNPLDAVDKWSSLTSKLPGWVRQSVLASTGGALVGLFSLPIVLVLVVLLGIPAEIGRNIGVGIAQKEAKDFAQGCEASKRQCIRLLREGVLVGEGFLLESSQSHLAFLDVSMQRVRVLLRENLELQSLRLPKVN</sequence>
<keyword evidence="1" id="KW-0812">Transmembrane</keyword>
<feature type="transmembrane region" description="Helical" evidence="1">
    <location>
        <begin position="31"/>
        <end position="50"/>
    </location>
</feature>
<proteinExistence type="predicted"/>
<gene>
    <name evidence="2" type="ORF">DY262_12150</name>
</gene>
<keyword evidence="1" id="KW-0472">Membrane</keyword>
<protein>
    <submittedName>
        <fullName evidence="2">Uncharacterized protein</fullName>
    </submittedName>
</protein>
<keyword evidence="3" id="KW-1185">Reference proteome</keyword>
<evidence type="ECO:0000313" key="2">
    <source>
        <dbReference type="EMBL" id="RFP78830.1"/>
    </source>
</evidence>
<name>A0A372EJM5_9BURK</name>
<accession>A0A372EJM5</accession>
<comment type="caution">
    <text evidence="2">The sequence shown here is derived from an EMBL/GenBank/DDBJ whole genome shotgun (WGS) entry which is preliminary data.</text>
</comment>
<dbReference type="AlphaFoldDB" id="A0A372EJM5"/>
<feature type="transmembrane region" description="Helical" evidence="1">
    <location>
        <begin position="55"/>
        <end position="72"/>
    </location>
</feature>